<sequence>MGIHRFRTKKQAEKYLEKILDAALRDAWRAGAEHKHDGFSGPAYIQGSYGWRIEKVIEEITRLEINDRLKKPRPKI</sequence>
<proteinExistence type="predicted"/>
<comment type="caution">
    <text evidence="1">The sequence shown here is derived from an EMBL/GenBank/DDBJ whole genome shotgun (WGS) entry which is preliminary data.</text>
</comment>
<dbReference type="Proteomes" id="UP000029448">
    <property type="component" value="Unassembled WGS sequence"/>
</dbReference>
<keyword evidence="2" id="KW-1185">Reference proteome</keyword>
<evidence type="ECO:0000313" key="2">
    <source>
        <dbReference type="Proteomes" id="UP000029448"/>
    </source>
</evidence>
<evidence type="ECO:0000313" key="1">
    <source>
        <dbReference type="EMBL" id="KGB24289.1"/>
    </source>
</evidence>
<organism evidence="1 2">
    <name type="scientific">Acetobacter tropicalis</name>
    <dbReference type="NCBI Taxonomy" id="104102"/>
    <lineage>
        <taxon>Bacteria</taxon>
        <taxon>Pseudomonadati</taxon>
        <taxon>Pseudomonadota</taxon>
        <taxon>Alphaproteobacteria</taxon>
        <taxon>Acetobacterales</taxon>
        <taxon>Acetobacteraceae</taxon>
        <taxon>Acetobacter</taxon>
    </lineage>
</organism>
<reference evidence="1 2" key="1">
    <citation type="submission" date="2014-06" db="EMBL/GenBank/DDBJ databases">
        <title>Functional and comparative genomic analyses of the Drosophila gut microbiota identify candidate symbiosis factors.</title>
        <authorList>
            <person name="Newell P.D."/>
            <person name="Chaston J.M."/>
            <person name="Douglas A.E."/>
        </authorList>
    </citation>
    <scope>NUCLEOTIDE SEQUENCE [LARGE SCALE GENOMIC DNA]</scope>
    <source>
        <strain evidence="1 2">DmCS_006</strain>
    </source>
</reference>
<dbReference type="EMBL" id="JOKM01000048">
    <property type="protein sequence ID" value="KGB24289.1"/>
    <property type="molecule type" value="Genomic_DNA"/>
</dbReference>
<gene>
    <name evidence="1" type="ORF">AtDm6_1287</name>
</gene>
<accession>A0A094YUM7</accession>
<protein>
    <submittedName>
        <fullName evidence="1">Uncharacterized protein</fullName>
    </submittedName>
</protein>
<dbReference type="STRING" id="104102.AtDm6_1287"/>
<name>A0A094YUM7_9PROT</name>
<dbReference type="AlphaFoldDB" id="A0A094YUM7"/>
<dbReference type="PATRIC" id="fig|104102.7.peg.1277"/>